<keyword evidence="2" id="KW-0963">Cytoplasm</keyword>
<comment type="caution">
    <text evidence="5">The sequence shown here is derived from an EMBL/GenBank/DDBJ whole genome shotgun (WGS) entry which is preliminary data.</text>
</comment>
<feature type="domain" description="I/LWEQ" evidence="4">
    <location>
        <begin position="1"/>
        <end position="231"/>
    </location>
</feature>
<dbReference type="InterPro" id="IPR002558">
    <property type="entry name" value="ILWEQ_dom"/>
</dbReference>
<evidence type="ECO:0000256" key="3">
    <source>
        <dbReference type="SAM" id="Coils"/>
    </source>
</evidence>
<dbReference type="GO" id="GO:0005925">
    <property type="term" value="C:focal adhesion"/>
    <property type="evidence" value="ECO:0007669"/>
    <property type="project" value="TreeGrafter"/>
</dbReference>
<dbReference type="GO" id="GO:0005737">
    <property type="term" value="C:cytoplasm"/>
    <property type="evidence" value="ECO:0007669"/>
    <property type="project" value="UniProtKB-SubCell"/>
</dbReference>
<dbReference type="AlphaFoldDB" id="A0AAV4UMB0"/>
<dbReference type="Proteomes" id="UP001054945">
    <property type="component" value="Unassembled WGS sequence"/>
</dbReference>
<dbReference type="PANTHER" id="PTHR19981:SF1">
    <property type="entry name" value="RHEA, ISOFORM B"/>
    <property type="match status" value="1"/>
</dbReference>
<keyword evidence="6" id="KW-1185">Reference proteome</keyword>
<reference evidence="5 6" key="1">
    <citation type="submission" date="2021-06" db="EMBL/GenBank/DDBJ databases">
        <title>Caerostris extrusa draft genome.</title>
        <authorList>
            <person name="Kono N."/>
            <person name="Arakawa K."/>
        </authorList>
    </citation>
    <scope>NUCLEOTIDE SEQUENCE [LARGE SCALE GENOMIC DNA]</scope>
</reference>
<dbReference type="GO" id="GO:0005178">
    <property type="term" value="F:integrin binding"/>
    <property type="evidence" value="ECO:0007669"/>
    <property type="project" value="TreeGrafter"/>
</dbReference>
<evidence type="ECO:0000256" key="2">
    <source>
        <dbReference type="ARBA" id="ARBA00022490"/>
    </source>
</evidence>
<dbReference type="GO" id="GO:0003779">
    <property type="term" value="F:actin binding"/>
    <property type="evidence" value="ECO:0007669"/>
    <property type="project" value="InterPro"/>
</dbReference>
<dbReference type="SMART" id="SM00307">
    <property type="entry name" value="ILWEQ"/>
    <property type="match status" value="1"/>
</dbReference>
<dbReference type="EMBL" id="BPLR01013118">
    <property type="protein sequence ID" value="GIY58859.1"/>
    <property type="molecule type" value="Genomic_DNA"/>
</dbReference>
<sequence>MIIAENELLGAANSIDAAAKKLANLKPRLSKHHETDESLNFDEMILEAAKSIAAATSALVKAASAAQRELVASGKVGSHTVCTTDDGQWSEGLISAAKLVAAATHSLVEAANSLVQGHASEEKLISSAKQVASSTAQLLVACKVKADPDSQSMHRLQQAGNAVKRATDNLVRAAQQAIEHDEERSLVINKRMVGGIAQEIVAREEILKKERELEEAREKLAALRKAKYGNRSPDEYQGYGSQ</sequence>
<proteinExistence type="predicted"/>
<dbReference type="GO" id="GO:0030036">
    <property type="term" value="P:actin cytoskeleton organization"/>
    <property type="evidence" value="ECO:0007669"/>
    <property type="project" value="TreeGrafter"/>
</dbReference>
<accession>A0AAV4UMB0</accession>
<dbReference type="SUPFAM" id="SSF109885">
    <property type="entry name" value="I/LWEQ domain"/>
    <property type="match status" value="1"/>
</dbReference>
<evidence type="ECO:0000259" key="4">
    <source>
        <dbReference type="PROSITE" id="PS50945"/>
    </source>
</evidence>
<dbReference type="PANTHER" id="PTHR19981">
    <property type="entry name" value="TALIN"/>
    <property type="match status" value="1"/>
</dbReference>
<evidence type="ECO:0000313" key="6">
    <source>
        <dbReference type="Proteomes" id="UP001054945"/>
    </source>
</evidence>
<dbReference type="GO" id="GO:0098609">
    <property type="term" value="P:cell-cell adhesion"/>
    <property type="evidence" value="ECO:0007669"/>
    <property type="project" value="TreeGrafter"/>
</dbReference>
<gene>
    <name evidence="5" type="primary">TLN2</name>
    <name evidence="5" type="ORF">CEXT_772871</name>
</gene>
<dbReference type="GO" id="GO:0005886">
    <property type="term" value="C:plasma membrane"/>
    <property type="evidence" value="ECO:0007669"/>
    <property type="project" value="TreeGrafter"/>
</dbReference>
<dbReference type="Gene3D" id="1.20.1410.10">
    <property type="entry name" value="I/LWEQ domain"/>
    <property type="match status" value="1"/>
</dbReference>
<keyword evidence="3" id="KW-0175">Coiled coil</keyword>
<organism evidence="5 6">
    <name type="scientific">Caerostris extrusa</name>
    <name type="common">Bark spider</name>
    <name type="synonym">Caerostris bankana</name>
    <dbReference type="NCBI Taxonomy" id="172846"/>
    <lineage>
        <taxon>Eukaryota</taxon>
        <taxon>Metazoa</taxon>
        <taxon>Ecdysozoa</taxon>
        <taxon>Arthropoda</taxon>
        <taxon>Chelicerata</taxon>
        <taxon>Arachnida</taxon>
        <taxon>Araneae</taxon>
        <taxon>Araneomorphae</taxon>
        <taxon>Entelegynae</taxon>
        <taxon>Araneoidea</taxon>
        <taxon>Araneidae</taxon>
        <taxon>Caerostris</taxon>
    </lineage>
</organism>
<comment type="subcellular location">
    <subcellularLocation>
        <location evidence="1">Cytoplasm</location>
    </subcellularLocation>
</comment>
<feature type="coiled-coil region" evidence="3">
    <location>
        <begin position="156"/>
        <end position="226"/>
    </location>
</feature>
<dbReference type="InterPro" id="IPR035964">
    <property type="entry name" value="I/LWEQ_dom_sf"/>
</dbReference>
<evidence type="ECO:0000313" key="5">
    <source>
        <dbReference type="EMBL" id="GIY58859.1"/>
    </source>
</evidence>
<dbReference type="Pfam" id="PF01608">
    <property type="entry name" value="I_LWEQ"/>
    <property type="match status" value="1"/>
</dbReference>
<dbReference type="PROSITE" id="PS50945">
    <property type="entry name" value="I_LWEQ"/>
    <property type="match status" value="1"/>
</dbReference>
<evidence type="ECO:0000256" key="1">
    <source>
        <dbReference type="ARBA" id="ARBA00004496"/>
    </source>
</evidence>
<dbReference type="FunFam" id="1.20.1410.10:FF:000001">
    <property type="entry name" value="Talin 2"/>
    <property type="match status" value="1"/>
</dbReference>
<protein>
    <submittedName>
        <fullName evidence="5">Talin-2</fullName>
    </submittedName>
</protein>
<name>A0AAV4UMB0_CAEEX</name>